<reference evidence="3 4" key="1">
    <citation type="submission" date="2014-04" db="EMBL/GenBank/DDBJ databases">
        <title>Evolutionary Origins and Diversification of the Mycorrhizal Mutualists.</title>
        <authorList>
            <consortium name="DOE Joint Genome Institute"/>
            <consortium name="Mycorrhizal Genomics Consortium"/>
            <person name="Kohler A."/>
            <person name="Kuo A."/>
            <person name="Nagy L.G."/>
            <person name="Floudas D."/>
            <person name="Copeland A."/>
            <person name="Barry K.W."/>
            <person name="Cichocki N."/>
            <person name="Veneault-Fourrey C."/>
            <person name="LaButti K."/>
            <person name="Lindquist E.A."/>
            <person name="Lipzen A."/>
            <person name="Lundell T."/>
            <person name="Morin E."/>
            <person name="Murat C."/>
            <person name="Riley R."/>
            <person name="Ohm R."/>
            <person name="Sun H."/>
            <person name="Tunlid A."/>
            <person name="Henrissat B."/>
            <person name="Grigoriev I.V."/>
            <person name="Hibbett D.S."/>
            <person name="Martin F."/>
        </authorList>
    </citation>
    <scope>NUCLEOTIDE SEQUENCE [LARGE SCALE GENOMIC DNA]</scope>
    <source>
        <strain evidence="3 4">Koide BX008</strain>
    </source>
</reference>
<dbReference type="Pfam" id="PF24535">
    <property type="entry name" value="DUF7598"/>
    <property type="match status" value="1"/>
</dbReference>
<organism evidence="3 4">
    <name type="scientific">Amanita muscaria (strain Koide BX008)</name>
    <dbReference type="NCBI Taxonomy" id="946122"/>
    <lineage>
        <taxon>Eukaryota</taxon>
        <taxon>Fungi</taxon>
        <taxon>Dikarya</taxon>
        <taxon>Basidiomycota</taxon>
        <taxon>Agaricomycotina</taxon>
        <taxon>Agaricomycetes</taxon>
        <taxon>Agaricomycetidae</taxon>
        <taxon>Agaricales</taxon>
        <taxon>Pluteineae</taxon>
        <taxon>Amanitaceae</taxon>
        <taxon>Amanita</taxon>
    </lineage>
</organism>
<dbReference type="Proteomes" id="UP000054549">
    <property type="component" value="Unassembled WGS sequence"/>
</dbReference>
<proteinExistence type="predicted"/>
<protein>
    <recommendedName>
        <fullName evidence="2">DUF7598 domain-containing protein</fullName>
    </recommendedName>
</protein>
<keyword evidence="1" id="KW-0812">Transmembrane</keyword>
<evidence type="ECO:0000313" key="3">
    <source>
        <dbReference type="EMBL" id="KIL55089.1"/>
    </source>
</evidence>
<name>A0A0C2SMB3_AMAMK</name>
<evidence type="ECO:0000259" key="2">
    <source>
        <dbReference type="Pfam" id="PF24535"/>
    </source>
</evidence>
<keyword evidence="1" id="KW-0472">Membrane</keyword>
<feature type="transmembrane region" description="Helical" evidence="1">
    <location>
        <begin position="67"/>
        <end position="87"/>
    </location>
</feature>
<keyword evidence="4" id="KW-1185">Reference proteome</keyword>
<dbReference type="HOGENOM" id="CLU_085798_0_0_1"/>
<feature type="transmembrane region" description="Helical" evidence="1">
    <location>
        <begin position="7"/>
        <end position="28"/>
    </location>
</feature>
<evidence type="ECO:0000256" key="1">
    <source>
        <dbReference type="SAM" id="Phobius"/>
    </source>
</evidence>
<feature type="transmembrane region" description="Helical" evidence="1">
    <location>
        <begin position="108"/>
        <end position="126"/>
    </location>
</feature>
<evidence type="ECO:0000313" key="4">
    <source>
        <dbReference type="Proteomes" id="UP000054549"/>
    </source>
</evidence>
<dbReference type="InterPro" id="IPR056019">
    <property type="entry name" value="DUF7598"/>
</dbReference>
<feature type="transmembrane region" description="Helical" evidence="1">
    <location>
        <begin position="132"/>
        <end position="154"/>
    </location>
</feature>
<dbReference type="OrthoDB" id="5327148at2759"/>
<feature type="domain" description="DUF7598" evidence="2">
    <location>
        <begin position="64"/>
        <end position="153"/>
    </location>
</feature>
<keyword evidence="1" id="KW-1133">Transmembrane helix</keyword>
<dbReference type="AlphaFoldDB" id="A0A0C2SMB3"/>
<sequence length="264" mass="28733">MLPPRGYVFIALNVVRIISVISLILVFASNIDTLVHDILAVNNTTISQVDVSYDYIMDSTVPIQPGGAFWAVLNKLLIMGQTIVLLLSESGWPSVFFERFFPILGKEFGLGALGLMQCLIGAATLSHHVDDFTLVSVIFLFSIGCLYIILGFIFGPSARAKCSITSWRDQAEHSLPSYTPQSMTPLIFGSSPSFGLSPMLGSDKLTSSPGISSNKSGMGFGTQADKIANAKGYFILKPLDSFLGMHLECQCLEGWNNLHRVLIM</sequence>
<accession>A0A0C2SMB3</accession>
<gene>
    <name evidence="3" type="ORF">M378DRAFT_173846</name>
</gene>
<dbReference type="InParanoid" id="A0A0C2SMB3"/>
<dbReference type="EMBL" id="KN818569">
    <property type="protein sequence ID" value="KIL55089.1"/>
    <property type="molecule type" value="Genomic_DNA"/>
</dbReference>